<proteinExistence type="predicted"/>
<dbReference type="Gene3D" id="2.60.40.380">
    <property type="entry name" value="Purple acid phosphatase-like, N-terminal"/>
    <property type="match status" value="1"/>
</dbReference>
<dbReference type="AlphaFoldDB" id="A0A1F7VH01"/>
<dbReference type="SUPFAM" id="SSF49265">
    <property type="entry name" value="Fibronectin type III"/>
    <property type="match status" value="2"/>
</dbReference>
<organism evidence="2 3">
    <name type="scientific">Candidatus Uhrbacteria bacterium RIFCSPLOWO2_02_FULL_53_10</name>
    <dbReference type="NCBI Taxonomy" id="1802411"/>
    <lineage>
        <taxon>Bacteria</taxon>
        <taxon>Candidatus Uhriibacteriota</taxon>
    </lineage>
</organism>
<dbReference type="PROSITE" id="PS50853">
    <property type="entry name" value="FN3"/>
    <property type="match status" value="2"/>
</dbReference>
<name>A0A1F7VH01_9BACT</name>
<protein>
    <recommendedName>
        <fullName evidence="1">Fibronectin type-III domain-containing protein</fullName>
    </recommendedName>
</protein>
<sequence>MTYHFQVVSATSTGNIATSPDHTFTTLSDSAVNIPPILAQGPVVEDIRNDSATITWITDRPSNSIVSFKRGGNLLSTLTPFQEVGNFTDSVIDHRINLIGLQPDSLYQYRVKSVDDQGNALESELKIFRTAAQASIKNISVTEITFNAALITWETVEPSSTELEFGKTEVYGDSVKVGEVARAHRIKLENLTPGSTYHFRVRGADSSGEPISSPDITFVTLGPPQILNLLVKDISGTEVEISWTTDKPTQGGVEYTNTATGKAAEQSAPGLSTDHAVRLANLGINNTYTYFIVLKDLANNVTKSKQYSFVTGKDNTAPEIAQVRTDNAISPKGDRIQTLITWKTNEPSLGVIEYQDTSDPTAAPQIVKIDDELNNNHVAVLTNFKPGKVYRFKIKSTDAAGNIVESKEFTTLTPRQQESVIDVIFKTFENSFGFLKKLQ</sequence>
<dbReference type="InterPro" id="IPR013783">
    <property type="entry name" value="Ig-like_fold"/>
</dbReference>
<feature type="domain" description="Fibronectin type-III" evidence="1">
    <location>
        <begin position="135"/>
        <end position="223"/>
    </location>
</feature>
<dbReference type="InterPro" id="IPR003961">
    <property type="entry name" value="FN3_dom"/>
</dbReference>
<dbReference type="PANTHER" id="PTHR24099:SF11">
    <property type="entry name" value="FIBRONECTIN TYPE III DOMAIN-CONTAINING 3BA-RELATED"/>
    <property type="match status" value="1"/>
</dbReference>
<dbReference type="PANTHER" id="PTHR24099">
    <property type="entry name" value="E3 UBIQUITIN-PROTEIN LIGASE TRIM36-RELATED"/>
    <property type="match status" value="1"/>
</dbReference>
<dbReference type="EMBL" id="MGET01000044">
    <property type="protein sequence ID" value="OGL89304.1"/>
    <property type="molecule type" value="Genomic_DNA"/>
</dbReference>
<accession>A0A1F7VH01</accession>
<evidence type="ECO:0000313" key="2">
    <source>
        <dbReference type="EMBL" id="OGL89304.1"/>
    </source>
</evidence>
<reference evidence="2 3" key="1">
    <citation type="journal article" date="2016" name="Nat. Commun.">
        <title>Thousands of microbial genomes shed light on interconnected biogeochemical processes in an aquifer system.</title>
        <authorList>
            <person name="Anantharaman K."/>
            <person name="Brown C.T."/>
            <person name="Hug L.A."/>
            <person name="Sharon I."/>
            <person name="Castelle C.J."/>
            <person name="Probst A.J."/>
            <person name="Thomas B.C."/>
            <person name="Singh A."/>
            <person name="Wilkins M.J."/>
            <person name="Karaoz U."/>
            <person name="Brodie E.L."/>
            <person name="Williams K.H."/>
            <person name="Hubbard S.S."/>
            <person name="Banfield J.F."/>
        </authorList>
    </citation>
    <scope>NUCLEOTIDE SEQUENCE [LARGE SCALE GENOMIC DNA]</scope>
</reference>
<dbReference type="InterPro" id="IPR036116">
    <property type="entry name" value="FN3_sf"/>
</dbReference>
<dbReference type="SMART" id="SM00060">
    <property type="entry name" value="FN3"/>
    <property type="match status" value="3"/>
</dbReference>
<dbReference type="Proteomes" id="UP000177574">
    <property type="component" value="Unassembled WGS sequence"/>
</dbReference>
<dbReference type="Gene3D" id="2.60.40.10">
    <property type="entry name" value="Immunoglobulins"/>
    <property type="match status" value="1"/>
</dbReference>
<comment type="caution">
    <text evidence="2">The sequence shown here is derived from an EMBL/GenBank/DDBJ whole genome shotgun (WGS) entry which is preliminary data.</text>
</comment>
<evidence type="ECO:0000259" key="1">
    <source>
        <dbReference type="PROSITE" id="PS50853"/>
    </source>
</evidence>
<gene>
    <name evidence="2" type="ORF">A3I45_02715</name>
</gene>
<dbReference type="InterPro" id="IPR050617">
    <property type="entry name" value="E3_ligase_FN3/SPRY"/>
</dbReference>
<evidence type="ECO:0000313" key="3">
    <source>
        <dbReference type="Proteomes" id="UP000177574"/>
    </source>
</evidence>
<dbReference type="CDD" id="cd00063">
    <property type="entry name" value="FN3"/>
    <property type="match status" value="3"/>
</dbReference>
<feature type="domain" description="Fibronectin type-III" evidence="1">
    <location>
        <begin position="38"/>
        <end position="133"/>
    </location>
</feature>